<keyword evidence="2" id="KW-1185">Reference proteome</keyword>
<name>A0ABW4ZA97_9BACT</name>
<evidence type="ECO:0000313" key="1">
    <source>
        <dbReference type="EMBL" id="MFD2158843.1"/>
    </source>
</evidence>
<dbReference type="EMBL" id="JBHUJB010000034">
    <property type="protein sequence ID" value="MFD2158843.1"/>
    <property type="molecule type" value="Genomic_DNA"/>
</dbReference>
<comment type="caution">
    <text evidence="1">The sequence shown here is derived from an EMBL/GenBank/DDBJ whole genome shotgun (WGS) entry which is preliminary data.</text>
</comment>
<proteinExistence type="predicted"/>
<accession>A0ABW4ZA97</accession>
<dbReference type="RefSeq" id="WP_377089324.1">
    <property type="nucleotide sequence ID" value="NZ_JBHSJL010000014.1"/>
</dbReference>
<gene>
    <name evidence="1" type="ORF">ACFSW8_08045</name>
</gene>
<dbReference type="Proteomes" id="UP001597389">
    <property type="component" value="Unassembled WGS sequence"/>
</dbReference>
<reference evidence="2" key="1">
    <citation type="journal article" date="2019" name="Int. J. Syst. Evol. Microbiol.">
        <title>The Global Catalogue of Microorganisms (GCM) 10K type strain sequencing project: providing services to taxonomists for standard genome sequencing and annotation.</title>
        <authorList>
            <consortium name="The Broad Institute Genomics Platform"/>
            <consortium name="The Broad Institute Genome Sequencing Center for Infectious Disease"/>
            <person name="Wu L."/>
            <person name="Ma J."/>
        </authorList>
    </citation>
    <scope>NUCLEOTIDE SEQUENCE [LARGE SCALE GENOMIC DNA]</scope>
    <source>
        <strain evidence="2">CCUG 57942</strain>
    </source>
</reference>
<protein>
    <recommendedName>
        <fullName evidence="3">WYL domain-containing protein</fullName>
    </recommendedName>
</protein>
<evidence type="ECO:0008006" key="3">
    <source>
        <dbReference type="Google" id="ProtNLM"/>
    </source>
</evidence>
<organism evidence="1 2">
    <name type="scientific">Rubritalea tangerina</name>
    <dbReference type="NCBI Taxonomy" id="430798"/>
    <lineage>
        <taxon>Bacteria</taxon>
        <taxon>Pseudomonadati</taxon>
        <taxon>Verrucomicrobiota</taxon>
        <taxon>Verrucomicrobiia</taxon>
        <taxon>Verrucomicrobiales</taxon>
        <taxon>Rubritaleaceae</taxon>
        <taxon>Rubritalea</taxon>
    </lineage>
</organism>
<sequence>MIKASVLNPSWSRIVHRLHSLGVVEARYTNAIAQITEVGKYPRHITSSLEDKSESIDGSTLWNFLNWQHGWVTQPKSPLGLGTEFAFLSSKHALFHSIRLLENQQDDCLRCLLQLFARAEPNHTKEKASPQATPPIPVQSLAHICELTLNRANQKSGFSIDLFTEGGIVSKRLKAADLTLNPDRVTLHCYHNTQIDLHPHSISYHQSIKRGSELHTTFYNPNHLPQACLKLVA</sequence>
<evidence type="ECO:0000313" key="2">
    <source>
        <dbReference type="Proteomes" id="UP001597389"/>
    </source>
</evidence>